<organism evidence="2 3">
    <name type="scientific">Vibrio variabilis</name>
    <dbReference type="NCBI Taxonomy" id="990271"/>
    <lineage>
        <taxon>Bacteria</taxon>
        <taxon>Pseudomonadati</taxon>
        <taxon>Pseudomonadota</taxon>
        <taxon>Gammaproteobacteria</taxon>
        <taxon>Vibrionales</taxon>
        <taxon>Vibrionaceae</taxon>
        <taxon>Vibrio</taxon>
    </lineage>
</organism>
<evidence type="ECO:0000313" key="3">
    <source>
        <dbReference type="Proteomes" id="UP000029223"/>
    </source>
</evidence>
<dbReference type="PANTHER" id="PTHR18964">
    <property type="entry name" value="ROK (REPRESSOR, ORF, KINASE) FAMILY"/>
    <property type="match status" value="1"/>
</dbReference>
<evidence type="ECO:0000313" key="2">
    <source>
        <dbReference type="EMBL" id="GAL28024.1"/>
    </source>
</evidence>
<dbReference type="InterPro" id="IPR043129">
    <property type="entry name" value="ATPase_NBD"/>
</dbReference>
<dbReference type="SUPFAM" id="SSF53067">
    <property type="entry name" value="Actin-like ATPase domain"/>
    <property type="match status" value="1"/>
</dbReference>
<dbReference type="Pfam" id="PF00480">
    <property type="entry name" value="ROK"/>
    <property type="match status" value="1"/>
</dbReference>
<reference evidence="3" key="1">
    <citation type="submission" date="2014-09" db="EMBL/GenBank/DDBJ databases">
        <title>Vibrio variabilis JCM 19239. (C206) whole genome shotgun sequence.</title>
        <authorList>
            <person name="Sawabe T."/>
            <person name="Meirelles P."/>
            <person name="Nakanishi M."/>
            <person name="Sayaka M."/>
            <person name="Hattori M."/>
            <person name="Ohkuma M."/>
        </authorList>
    </citation>
    <scope>NUCLEOTIDE SEQUENCE [LARGE SCALE GENOMIC DNA]</scope>
    <source>
        <strain evidence="3">JCM 19239</strain>
    </source>
</reference>
<dbReference type="GO" id="GO:0004340">
    <property type="term" value="F:glucokinase activity"/>
    <property type="evidence" value="ECO:0007669"/>
    <property type="project" value="UniProtKB-EC"/>
</dbReference>
<dbReference type="EMBL" id="BBMS01000037">
    <property type="protein sequence ID" value="GAL28024.1"/>
    <property type="molecule type" value="Genomic_DNA"/>
</dbReference>
<dbReference type="EC" id="2.7.1.2" evidence="2"/>
<protein>
    <submittedName>
        <fullName evidence="2">Glucokinase</fullName>
        <ecNumber evidence="2">2.7.1.2</ecNumber>
    </submittedName>
</protein>
<proteinExistence type="predicted"/>
<gene>
    <name evidence="2" type="ORF">JCM19239_6736</name>
</gene>
<dbReference type="PANTHER" id="PTHR18964:SF174">
    <property type="entry name" value="D-ALLOSE KINASE-RELATED"/>
    <property type="match status" value="1"/>
</dbReference>
<keyword evidence="3" id="KW-1185">Reference proteome</keyword>
<dbReference type="PROSITE" id="PS01125">
    <property type="entry name" value="ROK"/>
    <property type="match status" value="1"/>
</dbReference>
<keyword evidence="2" id="KW-0808">Transferase</keyword>
<evidence type="ECO:0000256" key="1">
    <source>
        <dbReference type="ARBA" id="ARBA00023277"/>
    </source>
</evidence>
<comment type="caution">
    <text evidence="2">The sequence shown here is derived from an EMBL/GenBank/DDBJ whole genome shotgun (WGS) entry which is preliminary data.</text>
</comment>
<dbReference type="Proteomes" id="UP000029223">
    <property type="component" value="Unassembled WGS sequence"/>
</dbReference>
<sequence>MSVIEAVSQHGDIESIGIGCCGSVGNDGLMQGANVTVLNGQDFIGDIQKQIDVPVAIANDADCLALSEYKDGAAKHATNSCVAVIIGTGCGAGVVINNGLVTGLNKLGGELGHNPLPNFNPDVDGKPHECYCGSMNCAESFVSGTGFARTFAEKHEPADSREIMALYHKGDARAVDHLDLYCDQLARTLGAIVNFVDPEVIVLGGGMSNVDEVYPLVQQKLSQYTFTKAVTTQVVKSVHGDSSGVRGAAFCTHFK</sequence>
<reference evidence="3" key="2">
    <citation type="submission" date="2014-09" db="EMBL/GenBank/DDBJ databases">
        <authorList>
            <consortium name="NBRP consortium"/>
            <person name="Sawabe T."/>
            <person name="Meirelles P."/>
            <person name="Nakanishi M."/>
            <person name="Sayaka M."/>
            <person name="Hattori M."/>
            <person name="Ohkuma M."/>
        </authorList>
    </citation>
    <scope>NUCLEOTIDE SEQUENCE [LARGE SCALE GENOMIC DNA]</scope>
    <source>
        <strain evidence="3">JCM 19239</strain>
    </source>
</reference>
<dbReference type="InterPro" id="IPR049874">
    <property type="entry name" value="ROK_cs"/>
</dbReference>
<dbReference type="InterPro" id="IPR000600">
    <property type="entry name" value="ROK"/>
</dbReference>
<accession>A0ABQ0JH07</accession>
<name>A0ABQ0JH07_9VIBR</name>
<keyword evidence="1" id="KW-0119">Carbohydrate metabolism</keyword>
<dbReference type="Gene3D" id="3.30.420.40">
    <property type="match status" value="2"/>
</dbReference>